<reference evidence="1 2" key="1">
    <citation type="journal article" date="2013" name="Appl. Environ. Microbiol.">
        <title>Variation of the Virus-Related Elements within Syntenic Genomes of the Hyperthermophilic Archaeon Aeropyrum.</title>
        <authorList>
            <person name="Daifuku T."/>
            <person name="Yoshida T."/>
            <person name="Kitamura T."/>
            <person name="Kawaichi S."/>
            <person name="Inoue T."/>
            <person name="Nomura K."/>
            <person name="Yoshida Y."/>
            <person name="Kuno S."/>
            <person name="Sako Y."/>
        </authorList>
    </citation>
    <scope>NUCLEOTIDE SEQUENCE [LARGE SCALE GENOMIC DNA]</scope>
    <source>
        <strain evidence="1 2">SY1</strain>
    </source>
</reference>
<proteinExistence type="predicted"/>
<organism evidence="1 2">
    <name type="scientific">Aeropyrum camini SY1 = JCM 12091</name>
    <dbReference type="NCBI Taxonomy" id="1198449"/>
    <lineage>
        <taxon>Archaea</taxon>
        <taxon>Thermoproteota</taxon>
        <taxon>Thermoprotei</taxon>
        <taxon>Desulfurococcales</taxon>
        <taxon>Desulfurococcaceae</taxon>
        <taxon>Aeropyrum</taxon>
    </lineage>
</organism>
<evidence type="ECO:0000313" key="1">
    <source>
        <dbReference type="EMBL" id="BAN90272.1"/>
    </source>
</evidence>
<dbReference type="Proteomes" id="UP000016887">
    <property type="component" value="Chromosome"/>
</dbReference>
<keyword evidence="2" id="KW-1185">Reference proteome</keyword>
<protein>
    <submittedName>
        <fullName evidence="1">Glycine cleavage system H protein</fullName>
    </submittedName>
</protein>
<accession>U3T9R3</accession>
<evidence type="ECO:0000313" key="2">
    <source>
        <dbReference type="Proteomes" id="UP000016887"/>
    </source>
</evidence>
<dbReference type="EMBL" id="AP012489">
    <property type="protein sequence ID" value="BAN90272.1"/>
    <property type="molecule type" value="Genomic_DNA"/>
</dbReference>
<gene>
    <name evidence="1" type="ORF">ACAM_0803</name>
</gene>
<dbReference type="AlphaFoldDB" id="U3T9R3"/>
<dbReference type="STRING" id="1198449.ACAM_0803"/>
<name>U3T9R3_9CREN</name>
<dbReference type="KEGG" id="acj:ACAM_0803"/>
<sequence>MKETPPKASLPCPEMVVSIGRGLGGAEPVEGRYTSRYTGDARSPVHQESLGAVGQATRYLDRCACNTQNQAKPEGGVGHATTL</sequence>